<evidence type="ECO:0000259" key="5">
    <source>
        <dbReference type="Pfam" id="PF01609"/>
    </source>
</evidence>
<dbReference type="Proteomes" id="UP000195447">
    <property type="component" value="Unassembled WGS sequence"/>
</dbReference>
<evidence type="ECO:0000313" key="7">
    <source>
        <dbReference type="Proteomes" id="UP000195447"/>
    </source>
</evidence>
<comment type="similarity">
    <text evidence="1">Belongs to the transposase 11 family.</text>
</comment>
<proteinExistence type="inferred from homology"/>
<dbReference type="SUPFAM" id="SSF53098">
    <property type="entry name" value="Ribonuclease H-like"/>
    <property type="match status" value="1"/>
</dbReference>
<keyword evidence="4" id="KW-0233">DNA recombination</keyword>
<dbReference type="GO" id="GO:0004803">
    <property type="term" value="F:transposase activity"/>
    <property type="evidence" value="ECO:0007669"/>
    <property type="project" value="InterPro"/>
</dbReference>
<dbReference type="AlphaFoldDB" id="A0A1Y4LKY5"/>
<dbReference type="PANTHER" id="PTHR33258:SF1">
    <property type="entry name" value="TRANSPOSASE INSL FOR INSERTION SEQUENCE ELEMENT IS186A-RELATED"/>
    <property type="match status" value="1"/>
</dbReference>
<dbReference type="RefSeq" id="WP_087159080.1">
    <property type="nucleotide sequence ID" value="NZ_NFKM01000021.1"/>
</dbReference>
<keyword evidence="3" id="KW-0238">DNA-binding</keyword>
<keyword evidence="2" id="KW-0815">Transposition</keyword>
<gene>
    <name evidence="6" type="ORF">B5F14_09070</name>
</gene>
<name>A0A1Y4LKY5_9FIRM</name>
<dbReference type="Gene3D" id="3.90.350.10">
    <property type="entry name" value="Transposase Inhibitor Protein From Tn5, Chain A, domain 1"/>
    <property type="match status" value="1"/>
</dbReference>
<dbReference type="InterPro" id="IPR002559">
    <property type="entry name" value="Transposase_11"/>
</dbReference>
<dbReference type="PANTHER" id="PTHR33258">
    <property type="entry name" value="TRANSPOSASE INSL FOR INSERTION SEQUENCE ELEMENT IS186A-RELATED"/>
    <property type="match status" value="1"/>
</dbReference>
<dbReference type="Pfam" id="PF01609">
    <property type="entry name" value="DDE_Tnp_1"/>
    <property type="match status" value="1"/>
</dbReference>
<protein>
    <submittedName>
        <fullName evidence="6">Transposase</fullName>
    </submittedName>
</protein>
<evidence type="ECO:0000256" key="1">
    <source>
        <dbReference type="ARBA" id="ARBA00010075"/>
    </source>
</evidence>
<dbReference type="InterPro" id="IPR012337">
    <property type="entry name" value="RNaseH-like_sf"/>
</dbReference>
<feature type="domain" description="Transposase IS4-like" evidence="5">
    <location>
        <begin position="108"/>
        <end position="356"/>
    </location>
</feature>
<sequence length="435" mass="51819">MNKFKSIKKQLKFCIQSMEASSSLFVVDPERDFTRRRKYLFGNTMMNVLLLEAGSLKDELFGLFGYTLDVPSVSSFVQARDKIRPDAFCTLFKRFNEKTHAPVLHKGFRLLAIDGSVLPVSNAMQDKETTVLKQNHTDVPFSAYHINTSYDLLEHTYDDVLIQGQAQMNENGAFNHMVDGYHGPKAIFIGDRNYESFNSFVKVEKSKNKFLIRVKDIHSKTSVLRSLGPFEDKEFDVRVKRILTYKQTKEIKEHPEIYKFVPRNQRFEYFGDGPYFEFECRVVRFKISDDTYESIVTNLDEDEFSLEEIKELYRMRWGIETAYREIKYDLDLNTLHSKKRNLIQQEIYAKLLLYNFCRRITREVEIKEKKRKYEYQLNFVRAYHIIRHFLKEKSRKIPLHIESMIAKEILPIRRNRQNQRKVKPKLPVSFNYRYD</sequence>
<reference evidence="7" key="1">
    <citation type="submission" date="2017-04" db="EMBL/GenBank/DDBJ databases">
        <title>Function of individual gut microbiota members based on whole genome sequencing of pure cultures obtained from chicken caecum.</title>
        <authorList>
            <person name="Medvecky M."/>
            <person name="Cejkova D."/>
            <person name="Polansky O."/>
            <person name="Karasova D."/>
            <person name="Kubasova T."/>
            <person name="Cizek A."/>
            <person name="Rychlik I."/>
        </authorList>
    </citation>
    <scope>NUCLEOTIDE SEQUENCE [LARGE SCALE GENOMIC DNA]</scope>
    <source>
        <strain evidence="7">An178</strain>
    </source>
</reference>
<dbReference type="GO" id="GO:0006313">
    <property type="term" value="P:DNA transposition"/>
    <property type="evidence" value="ECO:0007669"/>
    <property type="project" value="InterPro"/>
</dbReference>
<evidence type="ECO:0000313" key="6">
    <source>
        <dbReference type="EMBL" id="OUP57368.1"/>
    </source>
</evidence>
<keyword evidence="7" id="KW-1185">Reference proteome</keyword>
<dbReference type="GO" id="GO:0003677">
    <property type="term" value="F:DNA binding"/>
    <property type="evidence" value="ECO:0007669"/>
    <property type="project" value="UniProtKB-KW"/>
</dbReference>
<dbReference type="EMBL" id="NFKM01000021">
    <property type="protein sequence ID" value="OUP57368.1"/>
    <property type="molecule type" value="Genomic_DNA"/>
</dbReference>
<evidence type="ECO:0000256" key="2">
    <source>
        <dbReference type="ARBA" id="ARBA00022578"/>
    </source>
</evidence>
<accession>A0A1Y4LKY5</accession>
<comment type="caution">
    <text evidence="6">The sequence shown here is derived from an EMBL/GenBank/DDBJ whole genome shotgun (WGS) entry which is preliminary data.</text>
</comment>
<evidence type="ECO:0000256" key="4">
    <source>
        <dbReference type="ARBA" id="ARBA00023172"/>
    </source>
</evidence>
<evidence type="ECO:0000256" key="3">
    <source>
        <dbReference type="ARBA" id="ARBA00023125"/>
    </source>
</evidence>
<dbReference type="NCBIfam" id="NF033592">
    <property type="entry name" value="transpos_IS4_1"/>
    <property type="match status" value="1"/>
</dbReference>
<organism evidence="6 7">
    <name type="scientific">Faecalitalea cylindroides</name>
    <dbReference type="NCBI Taxonomy" id="39483"/>
    <lineage>
        <taxon>Bacteria</taxon>
        <taxon>Bacillati</taxon>
        <taxon>Bacillota</taxon>
        <taxon>Erysipelotrichia</taxon>
        <taxon>Erysipelotrichales</taxon>
        <taxon>Erysipelotrichaceae</taxon>
        <taxon>Faecalitalea</taxon>
    </lineage>
</organism>
<dbReference type="InterPro" id="IPR047952">
    <property type="entry name" value="Transpos_IS4"/>
</dbReference>